<accession>A0A0A8Z9L1</accession>
<proteinExistence type="predicted"/>
<protein>
    <submittedName>
        <fullName evidence="1">Uncharacterized protein</fullName>
    </submittedName>
</protein>
<reference evidence="1" key="1">
    <citation type="submission" date="2014-09" db="EMBL/GenBank/DDBJ databases">
        <authorList>
            <person name="Magalhaes I.L.F."/>
            <person name="Oliveira U."/>
            <person name="Santos F.R."/>
            <person name="Vidigal T.H.D.A."/>
            <person name="Brescovit A.D."/>
            <person name="Santos A.J."/>
        </authorList>
    </citation>
    <scope>NUCLEOTIDE SEQUENCE</scope>
    <source>
        <tissue evidence="1">Shoot tissue taken approximately 20 cm above the soil surface</tissue>
    </source>
</reference>
<reference evidence="1" key="2">
    <citation type="journal article" date="2015" name="Data Brief">
        <title>Shoot transcriptome of the giant reed, Arundo donax.</title>
        <authorList>
            <person name="Barrero R.A."/>
            <person name="Guerrero F.D."/>
            <person name="Moolhuijzen P."/>
            <person name="Goolsby J.A."/>
            <person name="Tidwell J."/>
            <person name="Bellgard S.E."/>
            <person name="Bellgard M.I."/>
        </authorList>
    </citation>
    <scope>NUCLEOTIDE SEQUENCE</scope>
    <source>
        <tissue evidence="1">Shoot tissue taken approximately 20 cm above the soil surface</tissue>
    </source>
</reference>
<dbReference type="EMBL" id="GBRH01263512">
    <property type="protein sequence ID" value="JAD34383.1"/>
    <property type="molecule type" value="Transcribed_RNA"/>
</dbReference>
<sequence length="67" mass="7773">MQLRVAHARQLSVAHACRLALEGNNQGHPSLFHPSIICLRNPRNPYILERSRLNIIRPLRAYQHKLL</sequence>
<dbReference type="AlphaFoldDB" id="A0A0A8Z9L1"/>
<organism evidence="1">
    <name type="scientific">Arundo donax</name>
    <name type="common">Giant reed</name>
    <name type="synonym">Donax arundinaceus</name>
    <dbReference type="NCBI Taxonomy" id="35708"/>
    <lineage>
        <taxon>Eukaryota</taxon>
        <taxon>Viridiplantae</taxon>
        <taxon>Streptophyta</taxon>
        <taxon>Embryophyta</taxon>
        <taxon>Tracheophyta</taxon>
        <taxon>Spermatophyta</taxon>
        <taxon>Magnoliopsida</taxon>
        <taxon>Liliopsida</taxon>
        <taxon>Poales</taxon>
        <taxon>Poaceae</taxon>
        <taxon>PACMAD clade</taxon>
        <taxon>Arundinoideae</taxon>
        <taxon>Arundineae</taxon>
        <taxon>Arundo</taxon>
    </lineage>
</organism>
<evidence type="ECO:0000313" key="1">
    <source>
        <dbReference type="EMBL" id="JAD34383.1"/>
    </source>
</evidence>
<name>A0A0A8Z9L1_ARUDO</name>